<dbReference type="AlphaFoldDB" id="A0A126QNG2"/>
<accession>A0A126QNG2</accession>
<keyword evidence="1" id="KW-0472">Membrane</keyword>
<sequence length="170" mass="18461">MATTFKVPMNKAVLTLFLLAVAAVAAVVAWSFNSGLTWTGICLIAVTGPLSLFYWYMLYITPKRASITVADEGILLAAPPFSSAVIPWASVEKVFPADLAKDEAFKITKTRKYMTFGGYKSGVVEVRDGREAVVVANRTDVLCIQTGERFYLLGPSDLPGFREAVEKSAP</sequence>
<feature type="domain" description="Bacterial Pleckstrin homology" evidence="3">
    <location>
        <begin position="68"/>
        <end position="167"/>
    </location>
</feature>
<evidence type="ECO:0000313" key="7">
    <source>
        <dbReference type="Proteomes" id="UP000295506"/>
    </source>
</evidence>
<keyword evidence="1" id="KW-1133">Transmembrane helix</keyword>
<keyword evidence="1" id="KW-0812">Transmembrane</keyword>
<gene>
    <name evidence="4" type="ORF">AWY79_07485</name>
    <name evidence="5" type="ORF">EDC59_101366</name>
</gene>
<dbReference type="InterPro" id="IPR027783">
    <property type="entry name" value="Bacterial_PH-related"/>
</dbReference>
<organism evidence="5 7">
    <name type="scientific">Pseudodesulfovibrio indicus</name>
    <dbReference type="NCBI Taxonomy" id="1716143"/>
    <lineage>
        <taxon>Bacteria</taxon>
        <taxon>Pseudomonadati</taxon>
        <taxon>Thermodesulfobacteriota</taxon>
        <taxon>Desulfovibrionia</taxon>
        <taxon>Desulfovibrionales</taxon>
        <taxon>Desulfovibrionaceae</taxon>
    </lineage>
</organism>
<reference evidence="4 6" key="1">
    <citation type="journal article" date="2016" name="Front. Microbiol.">
        <title>Genome Sequence of the Piezophilic, Mesophilic Sulfate-Reducing Bacterium Desulfovibrio indicus J2T.</title>
        <authorList>
            <person name="Cao J."/>
            <person name="Maignien L."/>
            <person name="Shao Z."/>
            <person name="Alain K."/>
            <person name="Jebbar M."/>
        </authorList>
    </citation>
    <scope>NUCLEOTIDE SEQUENCE [LARGE SCALE GENOMIC DNA]</scope>
    <source>
        <strain evidence="4 6">J2</strain>
    </source>
</reference>
<dbReference type="KEGG" id="dej:AWY79_07485"/>
<proteinExistence type="predicted"/>
<reference evidence="5 7" key="2">
    <citation type="submission" date="2019-03" db="EMBL/GenBank/DDBJ databases">
        <title>Genomic Encyclopedia of Type Strains, Phase IV (KMG-IV): sequencing the most valuable type-strain genomes for metagenomic binning, comparative biology and taxonomic classification.</title>
        <authorList>
            <person name="Goeker M."/>
        </authorList>
    </citation>
    <scope>NUCLEOTIDE SEQUENCE [LARGE SCALE GENOMIC DNA]</scope>
    <source>
        <strain evidence="5 7">DSM 101483</strain>
    </source>
</reference>
<evidence type="ECO:0000259" key="3">
    <source>
        <dbReference type="Pfam" id="PF10882"/>
    </source>
</evidence>
<evidence type="ECO:0000256" key="1">
    <source>
        <dbReference type="SAM" id="Phobius"/>
    </source>
</evidence>
<dbReference type="EMBL" id="CP014206">
    <property type="protein sequence ID" value="AMK10965.1"/>
    <property type="molecule type" value="Genomic_DNA"/>
</dbReference>
<dbReference type="Pfam" id="PF10882">
    <property type="entry name" value="bPH_5"/>
    <property type="match status" value="1"/>
</dbReference>
<dbReference type="RefSeq" id="WP_066802091.1">
    <property type="nucleotide sequence ID" value="NZ_CP014206.1"/>
</dbReference>
<dbReference type="Proteomes" id="UP000295506">
    <property type="component" value="Unassembled WGS sequence"/>
</dbReference>
<protein>
    <submittedName>
        <fullName evidence="5">PH (Pleckstrin Homology) domain-containing protein</fullName>
    </submittedName>
</protein>
<dbReference type="OrthoDB" id="5464967at2"/>
<feature type="signal peptide" evidence="2">
    <location>
        <begin position="1"/>
        <end position="25"/>
    </location>
</feature>
<feature type="transmembrane region" description="Helical" evidence="1">
    <location>
        <begin position="35"/>
        <end position="56"/>
    </location>
</feature>
<feature type="chain" id="PRO_5044548179" evidence="2">
    <location>
        <begin position="26"/>
        <end position="170"/>
    </location>
</feature>
<evidence type="ECO:0000256" key="2">
    <source>
        <dbReference type="SAM" id="SignalP"/>
    </source>
</evidence>
<keyword evidence="2" id="KW-0732">Signal</keyword>
<keyword evidence="6" id="KW-1185">Reference proteome</keyword>
<dbReference type="Proteomes" id="UP000055611">
    <property type="component" value="Chromosome"/>
</dbReference>
<evidence type="ECO:0000313" key="4">
    <source>
        <dbReference type="EMBL" id="AMK10965.1"/>
    </source>
</evidence>
<name>A0A126QNG2_9BACT</name>
<evidence type="ECO:0000313" key="5">
    <source>
        <dbReference type="EMBL" id="TDT91963.1"/>
    </source>
</evidence>
<evidence type="ECO:0000313" key="6">
    <source>
        <dbReference type="Proteomes" id="UP000055611"/>
    </source>
</evidence>
<dbReference type="EMBL" id="SOBK01000001">
    <property type="protein sequence ID" value="TDT91963.1"/>
    <property type="molecule type" value="Genomic_DNA"/>
</dbReference>